<proteinExistence type="predicted"/>
<evidence type="ECO:0000313" key="2">
    <source>
        <dbReference type="Proteomes" id="UP001356427"/>
    </source>
</evidence>
<accession>A0AAN8LAL9</accession>
<gene>
    <name evidence="1" type="ORF">J4Q44_G00209900</name>
</gene>
<organism evidence="1 2">
    <name type="scientific">Coregonus suidteri</name>
    <dbReference type="NCBI Taxonomy" id="861788"/>
    <lineage>
        <taxon>Eukaryota</taxon>
        <taxon>Metazoa</taxon>
        <taxon>Chordata</taxon>
        <taxon>Craniata</taxon>
        <taxon>Vertebrata</taxon>
        <taxon>Euteleostomi</taxon>
        <taxon>Actinopterygii</taxon>
        <taxon>Neopterygii</taxon>
        <taxon>Teleostei</taxon>
        <taxon>Protacanthopterygii</taxon>
        <taxon>Salmoniformes</taxon>
        <taxon>Salmonidae</taxon>
        <taxon>Coregoninae</taxon>
        <taxon>Coregonus</taxon>
    </lineage>
</organism>
<keyword evidence="2" id="KW-1185">Reference proteome</keyword>
<dbReference type="Proteomes" id="UP001356427">
    <property type="component" value="Unassembled WGS sequence"/>
</dbReference>
<reference evidence="1 2" key="1">
    <citation type="submission" date="2021-04" db="EMBL/GenBank/DDBJ databases">
        <authorList>
            <person name="De Guttry C."/>
            <person name="Zahm M."/>
            <person name="Klopp C."/>
            <person name="Cabau C."/>
            <person name="Louis A."/>
            <person name="Berthelot C."/>
            <person name="Parey E."/>
            <person name="Roest Crollius H."/>
            <person name="Montfort J."/>
            <person name="Robinson-Rechavi M."/>
            <person name="Bucao C."/>
            <person name="Bouchez O."/>
            <person name="Gislard M."/>
            <person name="Lluch J."/>
            <person name="Milhes M."/>
            <person name="Lampietro C."/>
            <person name="Lopez Roques C."/>
            <person name="Donnadieu C."/>
            <person name="Braasch I."/>
            <person name="Desvignes T."/>
            <person name="Postlethwait J."/>
            <person name="Bobe J."/>
            <person name="Wedekind C."/>
            <person name="Guiguen Y."/>
        </authorList>
    </citation>
    <scope>NUCLEOTIDE SEQUENCE [LARGE SCALE GENOMIC DNA]</scope>
    <source>
        <strain evidence="1">Cs_M1</strain>
        <tissue evidence="1">Blood</tissue>
    </source>
</reference>
<name>A0AAN8LAL9_9TELE</name>
<dbReference type="EMBL" id="JAGTTL010000019">
    <property type="protein sequence ID" value="KAK6307719.1"/>
    <property type="molecule type" value="Genomic_DNA"/>
</dbReference>
<comment type="caution">
    <text evidence="1">The sequence shown here is derived from an EMBL/GenBank/DDBJ whole genome shotgun (WGS) entry which is preliminary data.</text>
</comment>
<protein>
    <submittedName>
        <fullName evidence="1">Uncharacterized protein</fullName>
    </submittedName>
</protein>
<evidence type="ECO:0000313" key="1">
    <source>
        <dbReference type="EMBL" id="KAK6307719.1"/>
    </source>
</evidence>
<dbReference type="AlphaFoldDB" id="A0AAN8LAL9"/>
<sequence length="95" mass="10031">MRIEVSAPLVMKYISPPLSQALRNSSRSVIQSGRTGSTGGAGSCVSLCGTDPGSSRAVTMMMILTFCSHTILQKSAMVLRKGPWVQMMSGSVQPP</sequence>